<feature type="domain" description="RUN" evidence="3">
    <location>
        <begin position="38"/>
        <end position="192"/>
    </location>
</feature>
<accession>A0A7R9LPA6</accession>
<feature type="region of interest" description="Disordered" evidence="1">
    <location>
        <begin position="322"/>
        <end position="341"/>
    </location>
</feature>
<dbReference type="InterPro" id="IPR036871">
    <property type="entry name" value="PX_dom_sf"/>
</dbReference>
<dbReference type="SUPFAM" id="SSF64268">
    <property type="entry name" value="PX domain"/>
    <property type="match status" value="1"/>
</dbReference>
<dbReference type="InterPro" id="IPR001683">
    <property type="entry name" value="PX_dom"/>
</dbReference>
<dbReference type="CDD" id="cd07277">
    <property type="entry name" value="PX_RUN"/>
    <property type="match status" value="1"/>
</dbReference>
<evidence type="ECO:0008006" key="6">
    <source>
        <dbReference type="Google" id="ProtNLM"/>
    </source>
</evidence>
<feature type="domain" description="PX" evidence="2">
    <location>
        <begin position="507"/>
        <end position="631"/>
    </location>
</feature>
<dbReference type="SMART" id="SM00593">
    <property type="entry name" value="RUN"/>
    <property type="match status" value="1"/>
</dbReference>
<dbReference type="Pfam" id="PF02759">
    <property type="entry name" value="RUN"/>
    <property type="match status" value="1"/>
</dbReference>
<dbReference type="Gene3D" id="3.30.1520.10">
    <property type="entry name" value="Phox-like domain"/>
    <property type="match status" value="1"/>
</dbReference>
<feature type="compositionally biased region" description="Basic and acidic residues" evidence="1">
    <location>
        <begin position="644"/>
        <end position="656"/>
    </location>
</feature>
<name>A0A7R9LPA6_9ACAR</name>
<dbReference type="OrthoDB" id="93876at2759"/>
<dbReference type="GO" id="GO:0035091">
    <property type="term" value="F:phosphatidylinositol binding"/>
    <property type="evidence" value="ECO:0007669"/>
    <property type="project" value="InterPro"/>
</dbReference>
<dbReference type="InterPro" id="IPR047329">
    <property type="entry name" value="RUN_SNX29"/>
</dbReference>
<dbReference type="SUPFAM" id="SSF140741">
    <property type="entry name" value="RUN domain-like"/>
    <property type="match status" value="1"/>
</dbReference>
<dbReference type="EMBL" id="CAJPVJ010001986">
    <property type="protein sequence ID" value="CAG2165617.1"/>
    <property type="molecule type" value="Genomic_DNA"/>
</dbReference>
<dbReference type="CDD" id="cd17689">
    <property type="entry name" value="RUN_SNX29"/>
    <property type="match status" value="1"/>
</dbReference>
<dbReference type="PANTHER" id="PTHR47194">
    <property type="entry name" value="SORTING NEXIN-29-RELATED"/>
    <property type="match status" value="1"/>
</dbReference>
<dbReference type="SMART" id="SM00312">
    <property type="entry name" value="PX"/>
    <property type="match status" value="1"/>
</dbReference>
<feature type="compositionally biased region" description="Polar residues" evidence="1">
    <location>
        <begin position="239"/>
        <end position="256"/>
    </location>
</feature>
<proteinExistence type="predicted"/>
<dbReference type="PROSITE" id="PS50195">
    <property type="entry name" value="PX"/>
    <property type="match status" value="1"/>
</dbReference>
<dbReference type="AlphaFoldDB" id="A0A7R9LPA6"/>
<evidence type="ECO:0000259" key="2">
    <source>
        <dbReference type="PROSITE" id="PS50195"/>
    </source>
</evidence>
<gene>
    <name evidence="4" type="ORF">ONB1V03_LOCUS5156</name>
</gene>
<evidence type="ECO:0000313" key="4">
    <source>
        <dbReference type="EMBL" id="CAD7645336.1"/>
    </source>
</evidence>
<dbReference type="PROSITE" id="PS50826">
    <property type="entry name" value="RUN"/>
    <property type="match status" value="1"/>
</dbReference>
<dbReference type="InterPro" id="IPR004012">
    <property type="entry name" value="Run_dom"/>
</dbReference>
<sequence length="656" mass="75553">MQIMATNSVNEKHLIANRLLESVKQCQIRFGGRSELATDMDQRVVKLCQSLEEALSHGLRKNRNLIHYNRKKLVNGLTRSSSANQGFNESHETSVCFWHFVSLHLTRHEFDRYLLLRNIRTDTGRGKAWLRSALNEHSLERYMLSLLSDSLTLRNDFYEENAFMRDEEINSVLPTLSRGLNSILFAINIDNSELDSKTLDANNRSDPLPVVCKTESTTGVRKRRTRVNVISLSDDESTDQTSAARSAPTTTLSSPDSVFRDKQLSTTYDTNNSSMITNQSLDRTVVLTPFDSENVDNLELIVDNSGCDFDKLSVSDNQDLQKLESSHETSSNAESIADKTELERSRAEIQYLKDKYEDKLTKLLSQNDSLHKDNELLQIQLNKYIAAVQLLKYSAKEDTHSVANPSQQSFESTKAFEAQNESYFSEINEYEKKLVEVAEMHAELVEFNQHLHRVIAQKDNLITRLKHELVHLRGPLPDVTEATEDLMSVSSDFEMDFSLQSSINQALIHIWIPTVFLAGGQRSKSHHIYQIYVRIKEEEWNVYRRYSQFYSLHKSLRKKFQVLNTFDFPPKKTIGNKDSKVVQERRKRLENYLRNLINVLQSQHNDISDKQHLIAVIPFLSERFVQSEGRSRSDTHLDSGSTCTEEHPQERHYIGL</sequence>
<dbReference type="EMBL" id="OC916811">
    <property type="protein sequence ID" value="CAD7645336.1"/>
    <property type="molecule type" value="Genomic_DNA"/>
</dbReference>
<feature type="region of interest" description="Disordered" evidence="1">
    <location>
        <begin position="630"/>
        <end position="656"/>
    </location>
</feature>
<protein>
    <recommendedName>
        <fullName evidence="6">Sorting nexin-29</fullName>
    </recommendedName>
</protein>
<dbReference type="Gene3D" id="1.20.58.900">
    <property type="match status" value="1"/>
</dbReference>
<dbReference type="PANTHER" id="PTHR47194:SF3">
    <property type="entry name" value="SORTING NEXIN 29"/>
    <property type="match status" value="1"/>
</dbReference>
<dbReference type="InterPro" id="IPR037916">
    <property type="entry name" value="SNX29_PX"/>
</dbReference>
<feature type="region of interest" description="Disordered" evidence="1">
    <location>
        <begin position="232"/>
        <end position="258"/>
    </location>
</feature>
<keyword evidence="5" id="KW-1185">Reference proteome</keyword>
<evidence type="ECO:0000259" key="3">
    <source>
        <dbReference type="PROSITE" id="PS50826"/>
    </source>
</evidence>
<reference evidence="4" key="1">
    <citation type="submission" date="2020-11" db="EMBL/GenBank/DDBJ databases">
        <authorList>
            <person name="Tran Van P."/>
        </authorList>
    </citation>
    <scope>NUCLEOTIDE SEQUENCE</scope>
</reference>
<organism evidence="4">
    <name type="scientific">Oppiella nova</name>
    <dbReference type="NCBI Taxonomy" id="334625"/>
    <lineage>
        <taxon>Eukaryota</taxon>
        <taxon>Metazoa</taxon>
        <taxon>Ecdysozoa</taxon>
        <taxon>Arthropoda</taxon>
        <taxon>Chelicerata</taxon>
        <taxon>Arachnida</taxon>
        <taxon>Acari</taxon>
        <taxon>Acariformes</taxon>
        <taxon>Sarcoptiformes</taxon>
        <taxon>Oribatida</taxon>
        <taxon>Brachypylina</taxon>
        <taxon>Oppioidea</taxon>
        <taxon>Oppiidae</taxon>
        <taxon>Oppiella</taxon>
    </lineage>
</organism>
<dbReference type="Pfam" id="PF00787">
    <property type="entry name" value="PX"/>
    <property type="match status" value="1"/>
</dbReference>
<dbReference type="Proteomes" id="UP000728032">
    <property type="component" value="Unassembled WGS sequence"/>
</dbReference>
<evidence type="ECO:0000313" key="5">
    <source>
        <dbReference type="Proteomes" id="UP000728032"/>
    </source>
</evidence>
<dbReference type="InterPro" id="IPR037213">
    <property type="entry name" value="Run_dom_sf"/>
</dbReference>
<evidence type="ECO:0000256" key="1">
    <source>
        <dbReference type="SAM" id="MobiDB-lite"/>
    </source>
</evidence>